<evidence type="ECO:0000313" key="1">
    <source>
        <dbReference type="EMBL" id="EAR85323.1"/>
    </source>
</evidence>
<dbReference type="AlphaFoldDB" id="I7M019"/>
<dbReference type="PANTHER" id="PTHR12039:SF0">
    <property type="entry name" value="NICOTINAMIDE-NUCLEOTIDE ADENYLYLTRANSFERASE"/>
    <property type="match status" value="1"/>
</dbReference>
<proteinExistence type="predicted"/>
<keyword evidence="2" id="KW-1185">Reference proteome</keyword>
<protein>
    <submittedName>
        <fullName evidence="1">Cytidylyltransferase</fullName>
    </submittedName>
</protein>
<dbReference type="GO" id="GO:0004515">
    <property type="term" value="F:nicotinate-nucleotide adenylyltransferase activity"/>
    <property type="evidence" value="ECO:0007669"/>
    <property type="project" value="TreeGrafter"/>
</dbReference>
<dbReference type="PANTHER" id="PTHR12039">
    <property type="entry name" value="NICOTINAMIDE MONONUCLEOTIDE ADENYLYLTRANSFERASE"/>
    <property type="match status" value="1"/>
</dbReference>
<gene>
    <name evidence="1" type="ORF">TTHERM_00470960</name>
</gene>
<dbReference type="SUPFAM" id="SSF52374">
    <property type="entry name" value="Nucleotidylyl transferase"/>
    <property type="match status" value="1"/>
</dbReference>
<organism evidence="1 2">
    <name type="scientific">Tetrahymena thermophila (strain SB210)</name>
    <dbReference type="NCBI Taxonomy" id="312017"/>
    <lineage>
        <taxon>Eukaryota</taxon>
        <taxon>Sar</taxon>
        <taxon>Alveolata</taxon>
        <taxon>Ciliophora</taxon>
        <taxon>Intramacronucleata</taxon>
        <taxon>Oligohymenophorea</taxon>
        <taxon>Hymenostomatida</taxon>
        <taxon>Tetrahymenina</taxon>
        <taxon>Tetrahymenidae</taxon>
        <taxon>Tetrahymena</taxon>
    </lineage>
</organism>
<dbReference type="InterPro" id="IPR014729">
    <property type="entry name" value="Rossmann-like_a/b/a_fold"/>
</dbReference>
<dbReference type="InterPro" id="IPR051182">
    <property type="entry name" value="Euk_NMN_adenylyltrnsfrase"/>
</dbReference>
<dbReference type="EMBL" id="GG662622">
    <property type="protein sequence ID" value="EAR85323.1"/>
    <property type="molecule type" value="Genomic_DNA"/>
</dbReference>
<dbReference type="Proteomes" id="UP000009168">
    <property type="component" value="Unassembled WGS sequence"/>
</dbReference>
<reference evidence="2" key="1">
    <citation type="journal article" date="2006" name="PLoS Biol.">
        <title>Macronuclear genome sequence of the ciliate Tetrahymena thermophila, a model eukaryote.</title>
        <authorList>
            <person name="Eisen J.A."/>
            <person name="Coyne R.S."/>
            <person name="Wu M."/>
            <person name="Wu D."/>
            <person name="Thiagarajan M."/>
            <person name="Wortman J.R."/>
            <person name="Badger J.H."/>
            <person name="Ren Q."/>
            <person name="Amedeo P."/>
            <person name="Jones K.M."/>
            <person name="Tallon L.J."/>
            <person name="Delcher A.L."/>
            <person name="Salzberg S.L."/>
            <person name="Silva J.C."/>
            <person name="Haas B.J."/>
            <person name="Majoros W.H."/>
            <person name="Farzad M."/>
            <person name="Carlton J.M."/>
            <person name="Smith R.K. Jr."/>
            <person name="Garg J."/>
            <person name="Pearlman R.E."/>
            <person name="Karrer K.M."/>
            <person name="Sun L."/>
            <person name="Manning G."/>
            <person name="Elde N.C."/>
            <person name="Turkewitz A.P."/>
            <person name="Asai D.J."/>
            <person name="Wilkes D.E."/>
            <person name="Wang Y."/>
            <person name="Cai H."/>
            <person name="Collins K."/>
            <person name="Stewart B.A."/>
            <person name="Lee S.R."/>
            <person name="Wilamowska K."/>
            <person name="Weinberg Z."/>
            <person name="Ruzzo W.L."/>
            <person name="Wloga D."/>
            <person name="Gaertig J."/>
            <person name="Frankel J."/>
            <person name="Tsao C.-C."/>
            <person name="Gorovsky M.A."/>
            <person name="Keeling P.J."/>
            <person name="Waller R.F."/>
            <person name="Patron N.J."/>
            <person name="Cherry J.M."/>
            <person name="Stover N.A."/>
            <person name="Krieger C.J."/>
            <person name="del Toro C."/>
            <person name="Ryder H.F."/>
            <person name="Williamson S.C."/>
            <person name="Barbeau R.A."/>
            <person name="Hamilton E.P."/>
            <person name="Orias E."/>
        </authorList>
    </citation>
    <scope>NUCLEOTIDE SEQUENCE [LARGE SCALE GENOMIC DNA]</scope>
    <source>
        <strain evidence="2">SB210</strain>
    </source>
</reference>
<dbReference type="HOGENOM" id="CLU_941606_0_0_1"/>
<keyword evidence="1" id="KW-0548">Nucleotidyltransferase</keyword>
<evidence type="ECO:0000313" key="2">
    <source>
        <dbReference type="Proteomes" id="UP000009168"/>
    </source>
</evidence>
<dbReference type="GO" id="GO:0009435">
    <property type="term" value="P:NAD+ biosynthetic process"/>
    <property type="evidence" value="ECO:0007669"/>
    <property type="project" value="TreeGrafter"/>
</dbReference>
<dbReference type="KEGG" id="tet:TTHERM_00470960"/>
<dbReference type="GO" id="GO:0000309">
    <property type="term" value="F:nicotinamide-nucleotide adenylyltransferase activity"/>
    <property type="evidence" value="ECO:0007669"/>
    <property type="project" value="TreeGrafter"/>
</dbReference>
<dbReference type="Gene3D" id="3.40.50.620">
    <property type="entry name" value="HUPs"/>
    <property type="match status" value="1"/>
</dbReference>
<name>I7M019_TETTS</name>
<dbReference type="InParanoid" id="I7M019"/>
<dbReference type="RefSeq" id="XP_001032986.1">
    <property type="nucleotide sequence ID" value="XM_001032986.3"/>
</dbReference>
<accession>I7M019</accession>
<sequence>MEEVKNVNDADDIKMIDKDVLDYIVNKKSLKSNYFADKEIIPKVPQAKLVEYVVRAQKENKKLLIIHTQGAYNPPHIGHINMILDAKDAVEKSEGYILLAAYMSPSPDTHIDKKKQQSLSKGEEYLHLSFDERCFLIERMISNLGYQDWIFVNRYEGVHEKVSVTKTWINMQEFAQQMIQEIKEILKLNDVNLASLNKLVEVAFLVGSDKLNYKSKTMDEFSKEVKVDKNNLHLPIIIKQRAELNNEKAQAKMSEYIKYKKEEQIKNKVFVCTDRENFSSTQFREYIKKFQLKESV</sequence>
<dbReference type="OMA" id="HIGHINM"/>
<dbReference type="GeneID" id="7840953"/>
<keyword evidence="1" id="KW-0808">Transferase</keyword>
<dbReference type="OrthoDB" id="422187at2759"/>